<dbReference type="GO" id="GO:0000917">
    <property type="term" value="P:division septum assembly"/>
    <property type="evidence" value="ECO:0007669"/>
    <property type="project" value="UniProtKB-KW"/>
</dbReference>
<keyword evidence="5 12" id="KW-0132">Cell division</keyword>
<evidence type="ECO:0000256" key="10">
    <source>
        <dbReference type="ARBA" id="ARBA00026068"/>
    </source>
</evidence>
<evidence type="ECO:0000256" key="3">
    <source>
        <dbReference type="ARBA" id="ARBA00015195"/>
    </source>
</evidence>
<dbReference type="Gene3D" id="3.30.160.880">
    <property type="entry name" value="Cell division protein ZapA protomer, N-terminal domain"/>
    <property type="match status" value="1"/>
</dbReference>
<sequence>MSETASPPETVTVSILDKEYRVACAESESAGLQASARLLHERMSRIRASGTVIGLERIAVMAALNIAHELIQAKAELSSIPLQQEMLERLTDKVQDALGEMDSEEKSPE</sequence>
<gene>
    <name evidence="12" type="ORF">MO867_03530</name>
</gene>
<dbReference type="Pfam" id="PF05164">
    <property type="entry name" value="ZapA"/>
    <property type="match status" value="1"/>
</dbReference>
<keyword evidence="4" id="KW-0963">Cytoplasm</keyword>
<dbReference type="GO" id="GO:0000921">
    <property type="term" value="P:septin ring assembly"/>
    <property type="evidence" value="ECO:0007669"/>
    <property type="project" value="TreeGrafter"/>
</dbReference>
<dbReference type="SUPFAM" id="SSF102829">
    <property type="entry name" value="Cell division protein ZapA-like"/>
    <property type="match status" value="1"/>
</dbReference>
<comment type="subunit">
    <text evidence="10">Homodimer. Interacts with FtsZ.</text>
</comment>
<evidence type="ECO:0000313" key="13">
    <source>
        <dbReference type="Proteomes" id="UP001139028"/>
    </source>
</evidence>
<dbReference type="EMBL" id="JALBWM010000008">
    <property type="protein sequence ID" value="MCO1333405.1"/>
    <property type="molecule type" value="Genomic_DNA"/>
</dbReference>
<dbReference type="GO" id="GO:0005829">
    <property type="term" value="C:cytosol"/>
    <property type="evidence" value="ECO:0007669"/>
    <property type="project" value="TreeGrafter"/>
</dbReference>
<evidence type="ECO:0000256" key="9">
    <source>
        <dbReference type="ARBA" id="ARBA00024910"/>
    </source>
</evidence>
<dbReference type="Proteomes" id="UP001139028">
    <property type="component" value="Unassembled WGS sequence"/>
</dbReference>
<keyword evidence="7" id="KW-0717">Septation</keyword>
<evidence type="ECO:0000256" key="11">
    <source>
        <dbReference type="ARBA" id="ARBA00033158"/>
    </source>
</evidence>
<dbReference type="GO" id="GO:0043093">
    <property type="term" value="P:FtsZ-dependent cytokinesis"/>
    <property type="evidence" value="ECO:0007669"/>
    <property type="project" value="TreeGrafter"/>
</dbReference>
<dbReference type="InterPro" id="IPR042233">
    <property type="entry name" value="Cell_div_ZapA_N"/>
</dbReference>
<keyword evidence="13" id="KW-1185">Reference proteome</keyword>
<evidence type="ECO:0000256" key="8">
    <source>
        <dbReference type="ARBA" id="ARBA00023306"/>
    </source>
</evidence>
<evidence type="ECO:0000256" key="5">
    <source>
        <dbReference type="ARBA" id="ARBA00022618"/>
    </source>
</evidence>
<dbReference type="InterPro" id="IPR007838">
    <property type="entry name" value="Cell_div_ZapA-like"/>
</dbReference>
<dbReference type="InterPro" id="IPR036192">
    <property type="entry name" value="Cell_div_ZapA-like_sf"/>
</dbReference>
<dbReference type="PANTHER" id="PTHR34981">
    <property type="entry name" value="CELL DIVISION PROTEIN ZAPA"/>
    <property type="match status" value="1"/>
</dbReference>
<proteinExistence type="inferred from homology"/>
<keyword evidence="6" id="KW-0175">Coiled coil</keyword>
<evidence type="ECO:0000256" key="2">
    <source>
        <dbReference type="ARBA" id="ARBA00010074"/>
    </source>
</evidence>
<dbReference type="GO" id="GO:0030428">
    <property type="term" value="C:cell septum"/>
    <property type="evidence" value="ECO:0007669"/>
    <property type="project" value="TreeGrafter"/>
</dbReference>
<name>A0A9X2J5B5_9GAMM</name>
<comment type="subcellular location">
    <subcellularLocation>
        <location evidence="1">Cytoplasm</location>
    </subcellularLocation>
</comment>
<reference evidence="12" key="1">
    <citation type="journal article" date="2022" name="Arch. Microbiol.">
        <title>Microbulbifer okhotskensis sp. nov., isolated from a deep bottom sediment of the Okhotsk Sea.</title>
        <authorList>
            <person name="Romanenko L."/>
            <person name="Kurilenko V."/>
            <person name="Otstavnykh N."/>
            <person name="Velansky P."/>
            <person name="Isaeva M."/>
            <person name="Mikhailov V."/>
        </authorList>
    </citation>
    <scope>NUCLEOTIDE SEQUENCE</scope>
    <source>
        <strain evidence="12">OS29</strain>
    </source>
</reference>
<evidence type="ECO:0000256" key="1">
    <source>
        <dbReference type="ARBA" id="ARBA00004496"/>
    </source>
</evidence>
<evidence type="ECO:0000313" key="12">
    <source>
        <dbReference type="EMBL" id="MCO1333405.1"/>
    </source>
</evidence>
<evidence type="ECO:0000256" key="7">
    <source>
        <dbReference type="ARBA" id="ARBA00023210"/>
    </source>
</evidence>
<organism evidence="12 13">
    <name type="scientific">Microbulbifer okhotskensis</name>
    <dbReference type="NCBI Taxonomy" id="2926617"/>
    <lineage>
        <taxon>Bacteria</taxon>
        <taxon>Pseudomonadati</taxon>
        <taxon>Pseudomonadota</taxon>
        <taxon>Gammaproteobacteria</taxon>
        <taxon>Cellvibrionales</taxon>
        <taxon>Microbulbiferaceae</taxon>
        <taxon>Microbulbifer</taxon>
    </lineage>
</organism>
<evidence type="ECO:0000256" key="6">
    <source>
        <dbReference type="ARBA" id="ARBA00023054"/>
    </source>
</evidence>
<dbReference type="PANTHER" id="PTHR34981:SF1">
    <property type="entry name" value="CELL DIVISION PROTEIN ZAPA"/>
    <property type="match status" value="1"/>
</dbReference>
<comment type="caution">
    <text evidence="12">The sequence shown here is derived from an EMBL/GenBank/DDBJ whole genome shotgun (WGS) entry which is preliminary data.</text>
</comment>
<dbReference type="Gene3D" id="1.20.5.50">
    <property type="match status" value="1"/>
</dbReference>
<dbReference type="GO" id="GO:0032153">
    <property type="term" value="C:cell division site"/>
    <property type="evidence" value="ECO:0007669"/>
    <property type="project" value="TreeGrafter"/>
</dbReference>
<keyword evidence="8" id="KW-0131">Cell cycle</keyword>
<comment type="similarity">
    <text evidence="2">Belongs to the ZapA family. Type 1 subfamily.</text>
</comment>
<accession>A0A9X2J5B5</accession>
<comment type="function">
    <text evidence="9">Activator of cell division through the inhibition of FtsZ GTPase activity, therefore promoting FtsZ assembly into bundles of protofilaments necessary for the formation of the division Z ring. It is recruited early at mid-cell but it is not essential for cell division.</text>
</comment>
<dbReference type="RefSeq" id="WP_252464664.1">
    <property type="nucleotide sequence ID" value="NZ_JALBWM010000008.1"/>
</dbReference>
<dbReference type="AlphaFoldDB" id="A0A9X2J5B5"/>
<protein>
    <recommendedName>
        <fullName evidence="3">Cell division protein ZapA</fullName>
    </recommendedName>
    <alternativeName>
        <fullName evidence="11">Z ring-associated protein ZapA</fullName>
    </alternativeName>
</protein>
<evidence type="ECO:0000256" key="4">
    <source>
        <dbReference type="ARBA" id="ARBA00022490"/>
    </source>
</evidence>